<dbReference type="Proteomes" id="UP001141253">
    <property type="component" value="Chromosome 15W"/>
</dbReference>
<gene>
    <name evidence="1" type="ORF">OIU77_008490</name>
</gene>
<reference evidence="1" key="1">
    <citation type="submission" date="2022-10" db="EMBL/GenBank/DDBJ databases">
        <authorList>
            <person name="Hyden B.L."/>
            <person name="Feng K."/>
            <person name="Yates T."/>
            <person name="Jawdy S."/>
            <person name="Smart L.B."/>
            <person name="Muchero W."/>
        </authorList>
    </citation>
    <scope>NUCLEOTIDE SEQUENCE</scope>
    <source>
        <tissue evidence="1">Shoot tip</tissue>
    </source>
</reference>
<organism evidence="1 2">
    <name type="scientific">Salix suchowensis</name>
    <dbReference type="NCBI Taxonomy" id="1278906"/>
    <lineage>
        <taxon>Eukaryota</taxon>
        <taxon>Viridiplantae</taxon>
        <taxon>Streptophyta</taxon>
        <taxon>Embryophyta</taxon>
        <taxon>Tracheophyta</taxon>
        <taxon>Spermatophyta</taxon>
        <taxon>Magnoliopsida</taxon>
        <taxon>eudicotyledons</taxon>
        <taxon>Gunneridae</taxon>
        <taxon>Pentapetalae</taxon>
        <taxon>rosids</taxon>
        <taxon>fabids</taxon>
        <taxon>Malpighiales</taxon>
        <taxon>Salicaceae</taxon>
        <taxon>Saliceae</taxon>
        <taxon>Salix</taxon>
    </lineage>
</organism>
<accession>A0ABQ9AKS8</accession>
<dbReference type="EMBL" id="JAPFFI010000020">
    <property type="protein sequence ID" value="KAJ6340747.1"/>
    <property type="molecule type" value="Genomic_DNA"/>
</dbReference>
<comment type="caution">
    <text evidence="1">The sequence shown here is derived from an EMBL/GenBank/DDBJ whole genome shotgun (WGS) entry which is preliminary data.</text>
</comment>
<sequence>MNSTPNILHNIYEQLSITSFSKSSSILQYLSQQYKLLTDIIVCTHSSGRDGALSVSLLKSSDETAGQPSLNSKFLLRIYSPPV</sequence>
<name>A0ABQ9AKS8_9ROSI</name>
<proteinExistence type="predicted"/>
<evidence type="ECO:0000313" key="1">
    <source>
        <dbReference type="EMBL" id="KAJ6340747.1"/>
    </source>
</evidence>
<protein>
    <submittedName>
        <fullName evidence="1">Uncharacterized protein</fullName>
    </submittedName>
</protein>
<evidence type="ECO:0000313" key="2">
    <source>
        <dbReference type="Proteomes" id="UP001141253"/>
    </source>
</evidence>
<reference evidence="1" key="2">
    <citation type="journal article" date="2023" name="Int. J. Mol. Sci.">
        <title>De Novo Assembly and Annotation of 11 Diverse Shrub Willow (Salix) Genomes Reveals Novel Gene Organization in Sex-Linked Regions.</title>
        <authorList>
            <person name="Hyden B."/>
            <person name="Feng K."/>
            <person name="Yates T.B."/>
            <person name="Jawdy S."/>
            <person name="Cereghino C."/>
            <person name="Smart L.B."/>
            <person name="Muchero W."/>
        </authorList>
    </citation>
    <scope>NUCLEOTIDE SEQUENCE</scope>
    <source>
        <tissue evidence="1">Shoot tip</tissue>
    </source>
</reference>
<keyword evidence="2" id="KW-1185">Reference proteome</keyword>